<protein>
    <submittedName>
        <fullName evidence="2">Uncharacterized protein</fullName>
    </submittedName>
</protein>
<evidence type="ECO:0000313" key="3">
    <source>
        <dbReference type="Proteomes" id="UP000217790"/>
    </source>
</evidence>
<evidence type="ECO:0000256" key="1">
    <source>
        <dbReference type="SAM" id="MobiDB-lite"/>
    </source>
</evidence>
<evidence type="ECO:0000313" key="2">
    <source>
        <dbReference type="EMBL" id="PBK81884.1"/>
    </source>
</evidence>
<keyword evidence="3" id="KW-1185">Reference proteome</keyword>
<proteinExistence type="predicted"/>
<sequence>MTDPVVSSKPLSSSSQSLLTDFGFTASCTIVTASPASDVVSSTSISLVTVAASSNITPLATGVVSGVTASQVVDADSPNWDASSASTDHVSDTMDSWSDSDEDADSVTSDYVSNPPGPATSSGAAGSSATARATPPHAPHQATRIQIRGLMGVSSVEHAKYAYCSNSDAADEDTADISSILSGHKYGPLIFPEVILSSTTTGQALPFPLEVIDRIIYYACTRKLEPGAYFKRSCGQSGNITAKRLSVTARAFRKASQLALYHQIIIRYARPVQLWLDILAMNPELPVAVRRVDIWNMDKYIATLPSIMPIISNGYALIELSIRSVHFSSQSAQDMSQLISQFNDFHMVGCSYDDDAMLYLLDGATRLGSLSIGISEPCVLIKLVPDPSLASSNLSVATHPIPNSSPSTTMHTFSYVAEYGANYLLESPRFMTVVLARMSQLTSLYIHIDHRSLDTIQELVNGTAHTLENIDVLLNNSLTVLCKSLASCPCDTPVKYIGLSIQTSPLLQSNAVWCDLADMFRSDIYFLMAERLDVDIYAQTARDAAEPGVKDIVNLARSHLATARSNLTAKVYRKLGDTLQQYHPLIDDVSFLRALLPRLAAAQHISLFIRYYSRESALRVLASCGTTLLSLSLVFAYDHHSDEPADVTLPMCQSLTNLRLTLHLEDLTTLLSSIPAQTKLTNLHVTIHITNDRFDAVSWYNFQYSVDSVLAVYHTLQIDVWTMADEHIIAAGRTDVVVTIASSHGFCDIPIAVDLLDAQAQSTIILGLDWFKSFVLNTTFHSGSLLPIVPLNPLLNVYSLLCDPTSPVFMWTCSSASMTATILDHDMAAIVAANPDIRLTQLLVEHLLSGLCAGRRGPACVKFMSTCREATIRPSIFALQSVVYPFTVLDSLPARDRDLSAACGLDPVTSGCNLTHVLSSRLQALLQYMPFKGGHDYALRFLYEMGDASSDCLNSVSRAHGMRDVESHMMIAKRCNLHQHMMNGGCVSNMNRPLLTMPVGCLELLSYI</sequence>
<organism evidence="2 3">
    <name type="scientific">Armillaria gallica</name>
    <name type="common">Bulbous honey fungus</name>
    <name type="synonym">Armillaria bulbosa</name>
    <dbReference type="NCBI Taxonomy" id="47427"/>
    <lineage>
        <taxon>Eukaryota</taxon>
        <taxon>Fungi</taxon>
        <taxon>Dikarya</taxon>
        <taxon>Basidiomycota</taxon>
        <taxon>Agaricomycotina</taxon>
        <taxon>Agaricomycetes</taxon>
        <taxon>Agaricomycetidae</taxon>
        <taxon>Agaricales</taxon>
        <taxon>Marasmiineae</taxon>
        <taxon>Physalacriaceae</taxon>
        <taxon>Armillaria</taxon>
    </lineage>
</organism>
<feature type="compositionally biased region" description="Low complexity" evidence="1">
    <location>
        <begin position="119"/>
        <end position="143"/>
    </location>
</feature>
<name>A0A2H3CKK4_ARMGA</name>
<feature type="region of interest" description="Disordered" evidence="1">
    <location>
        <begin position="76"/>
        <end position="143"/>
    </location>
</feature>
<dbReference type="Proteomes" id="UP000217790">
    <property type="component" value="Unassembled WGS sequence"/>
</dbReference>
<accession>A0A2H3CKK4</accession>
<dbReference type="InParanoid" id="A0A2H3CKK4"/>
<dbReference type="OrthoDB" id="3122094at2759"/>
<dbReference type="AlphaFoldDB" id="A0A2H3CKK4"/>
<dbReference type="EMBL" id="KZ293724">
    <property type="protein sequence ID" value="PBK81884.1"/>
    <property type="molecule type" value="Genomic_DNA"/>
</dbReference>
<reference evidence="3" key="1">
    <citation type="journal article" date="2017" name="Nat. Ecol. Evol.">
        <title>Genome expansion and lineage-specific genetic innovations in the forest pathogenic fungi Armillaria.</title>
        <authorList>
            <person name="Sipos G."/>
            <person name="Prasanna A.N."/>
            <person name="Walter M.C."/>
            <person name="O'Connor E."/>
            <person name="Balint B."/>
            <person name="Krizsan K."/>
            <person name="Kiss B."/>
            <person name="Hess J."/>
            <person name="Varga T."/>
            <person name="Slot J."/>
            <person name="Riley R."/>
            <person name="Boka B."/>
            <person name="Rigling D."/>
            <person name="Barry K."/>
            <person name="Lee J."/>
            <person name="Mihaltcheva S."/>
            <person name="LaButti K."/>
            <person name="Lipzen A."/>
            <person name="Waldron R."/>
            <person name="Moloney N.M."/>
            <person name="Sperisen C."/>
            <person name="Kredics L."/>
            <person name="Vagvoelgyi C."/>
            <person name="Patrignani A."/>
            <person name="Fitzpatrick D."/>
            <person name="Nagy I."/>
            <person name="Doyle S."/>
            <person name="Anderson J.B."/>
            <person name="Grigoriev I.V."/>
            <person name="Gueldener U."/>
            <person name="Muensterkoetter M."/>
            <person name="Nagy L.G."/>
        </authorList>
    </citation>
    <scope>NUCLEOTIDE SEQUENCE [LARGE SCALE GENOMIC DNA]</scope>
    <source>
        <strain evidence="3">Ar21-2</strain>
    </source>
</reference>
<gene>
    <name evidence="2" type="ORF">ARMGADRAFT_1090940</name>
</gene>